<dbReference type="RefSeq" id="WP_091526548.1">
    <property type="nucleotide sequence ID" value="NZ_FOVI01000048.1"/>
</dbReference>
<protein>
    <recommendedName>
        <fullName evidence="4">DUF4197 domain-containing protein</fullName>
    </recommendedName>
</protein>
<feature type="chain" id="PRO_5011538775" description="DUF4197 domain-containing protein" evidence="1">
    <location>
        <begin position="22"/>
        <end position="242"/>
    </location>
</feature>
<dbReference type="InterPro" id="IPR025245">
    <property type="entry name" value="DUF4197"/>
</dbReference>
<dbReference type="Proteomes" id="UP000199036">
    <property type="component" value="Unassembled WGS sequence"/>
</dbReference>
<dbReference type="Pfam" id="PF13852">
    <property type="entry name" value="DUF4197"/>
    <property type="match status" value="1"/>
</dbReference>
<name>A0A1I5GQY8_9FLAO</name>
<organism evidence="2 3">
    <name type="scientific">Paenimyroides ummariense</name>
    <dbReference type="NCBI Taxonomy" id="913024"/>
    <lineage>
        <taxon>Bacteria</taxon>
        <taxon>Pseudomonadati</taxon>
        <taxon>Bacteroidota</taxon>
        <taxon>Flavobacteriia</taxon>
        <taxon>Flavobacteriales</taxon>
        <taxon>Flavobacteriaceae</taxon>
        <taxon>Paenimyroides</taxon>
    </lineage>
</organism>
<dbReference type="PROSITE" id="PS51257">
    <property type="entry name" value="PROKAR_LIPOPROTEIN"/>
    <property type="match status" value="1"/>
</dbReference>
<keyword evidence="3" id="KW-1185">Reference proteome</keyword>
<evidence type="ECO:0000313" key="3">
    <source>
        <dbReference type="Proteomes" id="UP000199036"/>
    </source>
</evidence>
<dbReference type="AlphaFoldDB" id="A0A1I5GQY8"/>
<feature type="signal peptide" evidence="1">
    <location>
        <begin position="1"/>
        <end position="21"/>
    </location>
</feature>
<evidence type="ECO:0008006" key="4">
    <source>
        <dbReference type="Google" id="ProtNLM"/>
    </source>
</evidence>
<evidence type="ECO:0000256" key="1">
    <source>
        <dbReference type="SAM" id="SignalP"/>
    </source>
</evidence>
<dbReference type="OrthoDB" id="5292580at2"/>
<gene>
    <name evidence="2" type="ORF">SAMN05421741_1481</name>
</gene>
<dbReference type="STRING" id="913024.SAMN05421741_1481"/>
<reference evidence="3" key="1">
    <citation type="submission" date="2016-10" db="EMBL/GenBank/DDBJ databases">
        <authorList>
            <person name="Varghese N."/>
            <person name="Submissions S."/>
        </authorList>
    </citation>
    <scope>NUCLEOTIDE SEQUENCE [LARGE SCALE GENOMIC DNA]</scope>
    <source>
        <strain evidence="3">DS-12</strain>
    </source>
</reference>
<accession>A0A1I5GQY8</accession>
<keyword evidence="1" id="KW-0732">Signal</keyword>
<proteinExistence type="predicted"/>
<dbReference type="EMBL" id="FOVI01000048">
    <property type="protein sequence ID" value="SFO38337.1"/>
    <property type="molecule type" value="Genomic_DNA"/>
</dbReference>
<sequence>MKKMIIPIAVVSLALSGCTSAQLQQAASQLPQILETSGLGQTQIAAGLKEALQQGIDKQVVNLTKTDGFYNNSLVRIGLPSELQKVEKTLRDVGLGSLADEGIKSLNKAASNAVKEATPIFVDAITSMTISDATNILMGNKNAATQYLQKSTKTSLYTKFNPVIKSSFTKVGADKIWSNIITKYNAIPTVKKINPDLTDYVTQQALTGVYTMIEKEEANIRTNVSARSTNLLKSVFAMQDKK</sequence>
<evidence type="ECO:0000313" key="2">
    <source>
        <dbReference type="EMBL" id="SFO38337.1"/>
    </source>
</evidence>